<keyword evidence="1" id="KW-0472">Membrane</keyword>
<name>A0A264W703_9BACL</name>
<dbReference type="AlphaFoldDB" id="A0A264W703"/>
<evidence type="ECO:0000313" key="3">
    <source>
        <dbReference type="Proteomes" id="UP000217065"/>
    </source>
</evidence>
<comment type="caution">
    <text evidence="2">The sequence shown here is derived from an EMBL/GenBank/DDBJ whole genome shotgun (WGS) entry which is preliminary data.</text>
</comment>
<accession>A0A264W703</accession>
<dbReference type="Proteomes" id="UP000217065">
    <property type="component" value="Unassembled WGS sequence"/>
</dbReference>
<sequence>MELAAIALPSSILYLLLSQFVQQVAPNTLFYLRFATLLAFGTFLIHSLYDLTARIVSILPKELVPLYSMFRSTALILNQGGLYSLLKLTAYEFFIVALFTVA</sequence>
<gene>
    <name evidence="2" type="ORF">CF394_04515</name>
</gene>
<reference evidence="2 3" key="1">
    <citation type="submission" date="2017-07" db="EMBL/GenBank/DDBJ databases">
        <title>Tetzosporium hominis gen.nov. sp.nov.</title>
        <authorList>
            <person name="Tetz G."/>
            <person name="Tetz V."/>
        </authorList>
    </citation>
    <scope>NUCLEOTIDE SEQUENCE [LARGE SCALE GENOMIC DNA]</scope>
    <source>
        <strain evidence="2 3">VT-49</strain>
    </source>
</reference>
<dbReference type="RefSeq" id="WP_094942041.1">
    <property type="nucleotide sequence ID" value="NZ_NOKQ01000187.1"/>
</dbReference>
<evidence type="ECO:0000313" key="2">
    <source>
        <dbReference type="EMBL" id="OZS78807.1"/>
    </source>
</evidence>
<keyword evidence="3" id="KW-1185">Reference proteome</keyword>
<evidence type="ECO:0000256" key="1">
    <source>
        <dbReference type="SAM" id="Phobius"/>
    </source>
</evidence>
<keyword evidence="1" id="KW-1133">Transmembrane helix</keyword>
<organism evidence="2 3">
    <name type="scientific">Tetzosporium hominis</name>
    <dbReference type="NCBI Taxonomy" id="2020506"/>
    <lineage>
        <taxon>Bacteria</taxon>
        <taxon>Bacillati</taxon>
        <taxon>Bacillota</taxon>
        <taxon>Bacilli</taxon>
        <taxon>Bacillales</taxon>
        <taxon>Caryophanaceae</taxon>
        <taxon>Tetzosporium</taxon>
    </lineage>
</organism>
<keyword evidence="1" id="KW-0812">Transmembrane</keyword>
<feature type="transmembrane region" description="Helical" evidence="1">
    <location>
        <begin position="28"/>
        <end position="49"/>
    </location>
</feature>
<dbReference type="EMBL" id="NOKQ01000187">
    <property type="protein sequence ID" value="OZS78807.1"/>
    <property type="molecule type" value="Genomic_DNA"/>
</dbReference>
<proteinExistence type="predicted"/>
<protein>
    <submittedName>
        <fullName evidence="2">Uncharacterized protein</fullName>
    </submittedName>
</protein>